<feature type="domain" description="HTH LytTR-type" evidence="3">
    <location>
        <begin position="145"/>
        <end position="217"/>
    </location>
</feature>
<dbReference type="PROSITE" id="PS50930">
    <property type="entry name" value="HTH_LYTTR"/>
    <property type="match status" value="1"/>
</dbReference>
<gene>
    <name evidence="4" type="ORF">SAMN05661044_00080</name>
</gene>
<dbReference type="STRING" id="407022.SAMN05661044_00080"/>
<protein>
    <submittedName>
        <fullName evidence="4">Two component transcriptional regulator, LytTR family</fullName>
    </submittedName>
</protein>
<name>A0A1H7GGH7_OLID1</name>
<dbReference type="SUPFAM" id="SSF52172">
    <property type="entry name" value="CheY-like"/>
    <property type="match status" value="1"/>
</dbReference>
<dbReference type="PANTHER" id="PTHR37299">
    <property type="entry name" value="TRANSCRIPTIONAL REGULATOR-RELATED"/>
    <property type="match status" value="1"/>
</dbReference>
<organism evidence="4 5">
    <name type="scientific">Olivibacter domesticus</name>
    <name type="common">Pseudosphingobacterium domesticum</name>
    <dbReference type="NCBI Taxonomy" id="407022"/>
    <lineage>
        <taxon>Bacteria</taxon>
        <taxon>Pseudomonadati</taxon>
        <taxon>Bacteroidota</taxon>
        <taxon>Sphingobacteriia</taxon>
        <taxon>Sphingobacteriales</taxon>
        <taxon>Sphingobacteriaceae</taxon>
        <taxon>Olivibacter</taxon>
    </lineage>
</organism>
<dbReference type="Gene3D" id="2.40.50.1020">
    <property type="entry name" value="LytTr DNA-binding domain"/>
    <property type="match status" value="1"/>
</dbReference>
<evidence type="ECO:0000259" key="2">
    <source>
        <dbReference type="PROSITE" id="PS50110"/>
    </source>
</evidence>
<dbReference type="InterPro" id="IPR007492">
    <property type="entry name" value="LytTR_DNA-bd_dom"/>
</dbReference>
<dbReference type="Pfam" id="PF04397">
    <property type="entry name" value="LytTR"/>
    <property type="match status" value="1"/>
</dbReference>
<dbReference type="PANTHER" id="PTHR37299:SF1">
    <property type="entry name" value="STAGE 0 SPORULATION PROTEIN A HOMOLOG"/>
    <property type="match status" value="1"/>
</dbReference>
<dbReference type="Pfam" id="PF00072">
    <property type="entry name" value="Response_reg"/>
    <property type="match status" value="1"/>
</dbReference>
<dbReference type="PROSITE" id="PS50110">
    <property type="entry name" value="RESPONSE_REGULATORY"/>
    <property type="match status" value="1"/>
</dbReference>
<dbReference type="RefSeq" id="WP_093316470.1">
    <property type="nucleotide sequence ID" value="NZ_FOAF01000001.1"/>
</dbReference>
<feature type="domain" description="Response regulatory" evidence="2">
    <location>
        <begin position="2"/>
        <end position="115"/>
    </location>
</feature>
<sequence>MKAIIIEDEIKAAKSLENMVVKLRPSTCILAKLQSVEAAIDYLSSHEMPELILMDIQLSDGLCFEIFKSVNITCPVIFCTAYGEYALEAIKANGVDYLLKPFAEADLRTAFERVDNFKNFFQQHAGSDLQELIRKINVDEGKKSFLVFKNNKYQTVQTDQIAYIYINYTSPSIVTFKGDEYSINQSLDQVQNQLSTRQFYRLNRQYLINFSAIKEVEHYFTRKLFVRLHIATPEKLLIGKEKTAAFLHWLEDR</sequence>
<keyword evidence="5" id="KW-1185">Reference proteome</keyword>
<dbReference type="InterPro" id="IPR046947">
    <property type="entry name" value="LytR-like"/>
</dbReference>
<dbReference type="GO" id="GO:0000156">
    <property type="term" value="F:phosphorelay response regulator activity"/>
    <property type="evidence" value="ECO:0007669"/>
    <property type="project" value="InterPro"/>
</dbReference>
<accession>A0A1H7GGH7</accession>
<dbReference type="SMART" id="SM00448">
    <property type="entry name" value="REC"/>
    <property type="match status" value="1"/>
</dbReference>
<reference evidence="5" key="1">
    <citation type="submission" date="2016-10" db="EMBL/GenBank/DDBJ databases">
        <authorList>
            <person name="Varghese N."/>
            <person name="Submissions S."/>
        </authorList>
    </citation>
    <scope>NUCLEOTIDE SEQUENCE [LARGE SCALE GENOMIC DNA]</scope>
    <source>
        <strain evidence="5">DSM 18733</strain>
    </source>
</reference>
<evidence type="ECO:0000313" key="5">
    <source>
        <dbReference type="Proteomes" id="UP000199421"/>
    </source>
</evidence>
<evidence type="ECO:0000313" key="4">
    <source>
        <dbReference type="EMBL" id="SEK37303.1"/>
    </source>
</evidence>
<evidence type="ECO:0000256" key="1">
    <source>
        <dbReference type="PROSITE-ProRule" id="PRU00169"/>
    </source>
</evidence>
<dbReference type="SMART" id="SM00850">
    <property type="entry name" value="LytTR"/>
    <property type="match status" value="1"/>
</dbReference>
<dbReference type="GO" id="GO:0003677">
    <property type="term" value="F:DNA binding"/>
    <property type="evidence" value="ECO:0007669"/>
    <property type="project" value="InterPro"/>
</dbReference>
<evidence type="ECO:0000259" key="3">
    <source>
        <dbReference type="PROSITE" id="PS50930"/>
    </source>
</evidence>
<dbReference type="Proteomes" id="UP000199421">
    <property type="component" value="Unassembled WGS sequence"/>
</dbReference>
<proteinExistence type="predicted"/>
<dbReference type="InterPro" id="IPR011006">
    <property type="entry name" value="CheY-like_superfamily"/>
</dbReference>
<dbReference type="InterPro" id="IPR001789">
    <property type="entry name" value="Sig_transdc_resp-reg_receiver"/>
</dbReference>
<dbReference type="Gene3D" id="3.40.50.2300">
    <property type="match status" value="1"/>
</dbReference>
<keyword evidence="1" id="KW-0597">Phosphoprotein</keyword>
<dbReference type="AlphaFoldDB" id="A0A1H7GGH7"/>
<dbReference type="EMBL" id="FOAF01000001">
    <property type="protein sequence ID" value="SEK37303.1"/>
    <property type="molecule type" value="Genomic_DNA"/>
</dbReference>
<dbReference type="OrthoDB" id="9787344at2"/>
<feature type="modified residue" description="4-aspartylphosphate" evidence="1">
    <location>
        <position position="55"/>
    </location>
</feature>